<evidence type="ECO:0000256" key="1">
    <source>
        <dbReference type="SAM" id="MobiDB-lite"/>
    </source>
</evidence>
<proteinExistence type="predicted"/>
<evidence type="ECO:0000313" key="2">
    <source>
        <dbReference type="EMBL" id="KAJ1139129.1"/>
    </source>
</evidence>
<name>A0AAV7QJ82_PLEWA</name>
<protein>
    <submittedName>
        <fullName evidence="2">Uncharacterized protein</fullName>
    </submittedName>
</protein>
<feature type="region of interest" description="Disordered" evidence="1">
    <location>
        <begin position="30"/>
        <end position="85"/>
    </location>
</feature>
<reference evidence="2" key="1">
    <citation type="journal article" date="2022" name="bioRxiv">
        <title>Sequencing and chromosome-scale assembly of the giantPleurodeles waltlgenome.</title>
        <authorList>
            <person name="Brown T."/>
            <person name="Elewa A."/>
            <person name="Iarovenko S."/>
            <person name="Subramanian E."/>
            <person name="Araus A.J."/>
            <person name="Petzold A."/>
            <person name="Susuki M."/>
            <person name="Suzuki K.-i.T."/>
            <person name="Hayashi T."/>
            <person name="Toyoda A."/>
            <person name="Oliveira C."/>
            <person name="Osipova E."/>
            <person name="Leigh N.D."/>
            <person name="Simon A."/>
            <person name="Yun M.H."/>
        </authorList>
    </citation>
    <scope>NUCLEOTIDE SEQUENCE</scope>
    <source>
        <strain evidence="2">20211129_DDA</strain>
        <tissue evidence="2">Liver</tissue>
    </source>
</reference>
<accession>A0AAV7QJ82</accession>
<keyword evidence="3" id="KW-1185">Reference proteome</keyword>
<organism evidence="2 3">
    <name type="scientific">Pleurodeles waltl</name>
    <name type="common">Iberian ribbed newt</name>
    <dbReference type="NCBI Taxonomy" id="8319"/>
    <lineage>
        <taxon>Eukaryota</taxon>
        <taxon>Metazoa</taxon>
        <taxon>Chordata</taxon>
        <taxon>Craniata</taxon>
        <taxon>Vertebrata</taxon>
        <taxon>Euteleostomi</taxon>
        <taxon>Amphibia</taxon>
        <taxon>Batrachia</taxon>
        <taxon>Caudata</taxon>
        <taxon>Salamandroidea</taxon>
        <taxon>Salamandridae</taxon>
        <taxon>Pleurodelinae</taxon>
        <taxon>Pleurodeles</taxon>
    </lineage>
</organism>
<dbReference type="EMBL" id="JANPWB010000010">
    <property type="protein sequence ID" value="KAJ1139129.1"/>
    <property type="molecule type" value="Genomic_DNA"/>
</dbReference>
<feature type="compositionally biased region" description="Basic and acidic residues" evidence="1">
    <location>
        <begin position="35"/>
        <end position="44"/>
    </location>
</feature>
<sequence length="85" mass="8841">MTLVGRDGGYSKGEIHALQTTRDGGYLRVVAGSGESRRQEDVRKGPLHNGTLSRGALCLPARGLGQGWAPTRTPSPAQEGAANGL</sequence>
<dbReference type="Proteomes" id="UP001066276">
    <property type="component" value="Chromosome 6"/>
</dbReference>
<gene>
    <name evidence="2" type="ORF">NDU88_005506</name>
</gene>
<dbReference type="AlphaFoldDB" id="A0AAV7QJ82"/>
<comment type="caution">
    <text evidence="2">The sequence shown here is derived from an EMBL/GenBank/DDBJ whole genome shotgun (WGS) entry which is preliminary data.</text>
</comment>
<evidence type="ECO:0000313" key="3">
    <source>
        <dbReference type="Proteomes" id="UP001066276"/>
    </source>
</evidence>